<evidence type="ECO:0000313" key="1">
    <source>
        <dbReference type="EMBL" id="MBW5482174.1"/>
    </source>
</evidence>
<name>A0ABS6Z363_9ACTN</name>
<comment type="caution">
    <text evidence="1">The sequence shown here is derived from an EMBL/GenBank/DDBJ whole genome shotgun (WGS) entry which is preliminary data.</text>
</comment>
<gene>
    <name evidence="1" type="ORF">GPJ59_09830</name>
</gene>
<reference evidence="1 2" key="1">
    <citation type="submission" date="2019-12" db="EMBL/GenBank/DDBJ databases">
        <title>Genome sequence of Streptomyces bambusae.</title>
        <authorList>
            <person name="Bansal K."/>
            <person name="Choksket S."/>
            <person name="Korpole S."/>
            <person name="Patil P.B."/>
        </authorList>
    </citation>
    <scope>NUCLEOTIDE SEQUENCE [LARGE SCALE GENOMIC DNA]</scope>
    <source>
        <strain evidence="1 2">SK60</strain>
    </source>
</reference>
<dbReference type="EMBL" id="WTFF01000048">
    <property type="protein sequence ID" value="MBW5482174.1"/>
    <property type="molecule type" value="Genomic_DNA"/>
</dbReference>
<sequence length="58" mass="6236">VRVRARRVGRLGALRNPLAAAARDLAVRATPTRLALRGLDDLFNGFRLPGQDVSGVRG</sequence>
<evidence type="ECO:0000313" key="2">
    <source>
        <dbReference type="Proteomes" id="UP000812013"/>
    </source>
</evidence>
<dbReference type="Proteomes" id="UP000812013">
    <property type="component" value="Unassembled WGS sequence"/>
</dbReference>
<keyword evidence="2" id="KW-1185">Reference proteome</keyword>
<proteinExistence type="predicted"/>
<organism evidence="1 2">
    <name type="scientific">Streptomyces bambusae</name>
    <dbReference type="NCBI Taxonomy" id="1550616"/>
    <lineage>
        <taxon>Bacteria</taxon>
        <taxon>Bacillati</taxon>
        <taxon>Actinomycetota</taxon>
        <taxon>Actinomycetes</taxon>
        <taxon>Kitasatosporales</taxon>
        <taxon>Streptomycetaceae</taxon>
        <taxon>Streptomyces</taxon>
    </lineage>
</organism>
<protein>
    <recommendedName>
        <fullName evidence="3">Monooxygenase</fullName>
    </recommendedName>
</protein>
<accession>A0ABS6Z363</accession>
<evidence type="ECO:0008006" key="3">
    <source>
        <dbReference type="Google" id="ProtNLM"/>
    </source>
</evidence>
<feature type="non-terminal residue" evidence="1">
    <location>
        <position position="1"/>
    </location>
</feature>